<protein>
    <recommendedName>
        <fullName evidence="7">DNA-directed RNA polymerase III subunit RPC6</fullName>
        <shortName evidence="7">RNA polymerase III subunit C6</shortName>
    </recommendedName>
</protein>
<dbReference type="GO" id="GO:0006383">
    <property type="term" value="P:transcription by RNA polymerase III"/>
    <property type="evidence" value="ECO:0007669"/>
    <property type="project" value="UniProtKB-UniRule"/>
</dbReference>
<evidence type="ECO:0000256" key="8">
    <source>
        <dbReference type="SAM" id="MobiDB-lite"/>
    </source>
</evidence>
<dbReference type="GO" id="GO:0005666">
    <property type="term" value="C:RNA polymerase III complex"/>
    <property type="evidence" value="ECO:0007669"/>
    <property type="project" value="UniProtKB-UniRule"/>
</dbReference>
<dbReference type="EMBL" id="CAKKLH010000300">
    <property type="protein sequence ID" value="CAH0110188.1"/>
    <property type="molecule type" value="Genomic_DNA"/>
</dbReference>
<evidence type="ECO:0000256" key="7">
    <source>
        <dbReference type="PIRNR" id="PIRNR028763"/>
    </source>
</evidence>
<dbReference type="InterPro" id="IPR036390">
    <property type="entry name" value="WH_DNA-bd_sf"/>
</dbReference>
<accession>A0A8J2W9Q3</accession>
<evidence type="ECO:0000313" key="9">
    <source>
        <dbReference type="EMBL" id="CAH0110188.1"/>
    </source>
</evidence>
<sequence>MASANSDEPSPAASTVNDDGRSEAEIEARMLELLHQFPKGISNKILDTDMPTVNKQIKVNILNELMSKGKVSMFKAAGTQELFWCLKSHPTSRIKGADNEERVVLGLIEEAGNKGIWTKDIRIKSSLSQATLNKVLKALEGKKVIKFVSSVSAPKIKLYMLFNLQPDRSITGRLWYNNENNEFESELVDLLNHQCFEMLQQQKEIAQQKQNEGPVTVRNSSFLSSKEICQVSSDMKLVKFNLTVEDIETILDALVFEGKVEKSTASDGNCNEKVKMYRSVAQPVPFASITKTPCGVCPVINKCGKVGAIQPKMCKYFNEWE</sequence>
<dbReference type="InterPro" id="IPR016049">
    <property type="entry name" value="RNA_pol_Rpc34-like"/>
</dbReference>
<comment type="caution">
    <text evidence="9">The sequence shown here is derived from an EMBL/GenBank/DDBJ whole genome shotgun (WGS) entry which is preliminary data.</text>
</comment>
<keyword evidence="10" id="KW-1185">Reference proteome</keyword>
<gene>
    <name evidence="9" type="ORF">DGAL_LOCUS13690</name>
</gene>
<reference evidence="9" key="1">
    <citation type="submission" date="2021-11" db="EMBL/GenBank/DDBJ databases">
        <authorList>
            <person name="Schell T."/>
        </authorList>
    </citation>
    <scope>NUCLEOTIDE SEQUENCE</scope>
    <source>
        <strain evidence="9">M5</strain>
    </source>
</reference>
<dbReference type="SUPFAM" id="SSF46785">
    <property type="entry name" value="Winged helix' DNA-binding domain"/>
    <property type="match status" value="2"/>
</dbReference>
<evidence type="ECO:0000256" key="3">
    <source>
        <dbReference type="ARBA" id="ARBA00022478"/>
    </source>
</evidence>
<dbReference type="OrthoDB" id="613763at2759"/>
<evidence type="ECO:0000256" key="4">
    <source>
        <dbReference type="ARBA" id="ARBA00023163"/>
    </source>
</evidence>
<comment type="similarity">
    <text evidence="2 7">Belongs to the eukaryotic RPC34/RPC39 RNA polymerase subunit family.</text>
</comment>
<evidence type="ECO:0000256" key="6">
    <source>
        <dbReference type="ARBA" id="ARBA00055148"/>
    </source>
</evidence>
<keyword evidence="4 7" id="KW-0804">Transcription</keyword>
<evidence type="ECO:0000256" key="5">
    <source>
        <dbReference type="ARBA" id="ARBA00023242"/>
    </source>
</evidence>
<dbReference type="PANTHER" id="PTHR12780">
    <property type="entry name" value="RNA POLYMERASE III DNA DIRECTED , 39KD SUBUNIT-RELATED"/>
    <property type="match status" value="1"/>
</dbReference>
<dbReference type="AlphaFoldDB" id="A0A8J2W9Q3"/>
<dbReference type="GO" id="GO:0005654">
    <property type="term" value="C:nucleoplasm"/>
    <property type="evidence" value="ECO:0007669"/>
    <property type="project" value="UniProtKB-ARBA"/>
</dbReference>
<proteinExistence type="inferred from homology"/>
<dbReference type="FunFam" id="1.10.10.10:FF:000237">
    <property type="entry name" value="DNA-directed RNA polymerase III subunit RPC6"/>
    <property type="match status" value="1"/>
</dbReference>
<dbReference type="PIRSF" id="PIRSF028763">
    <property type="entry name" value="RNA_pol_Rpc34"/>
    <property type="match status" value="1"/>
</dbReference>
<dbReference type="Gene3D" id="1.10.10.10">
    <property type="entry name" value="Winged helix-like DNA-binding domain superfamily/Winged helix DNA-binding domain"/>
    <property type="match status" value="2"/>
</dbReference>
<dbReference type="FunFam" id="1.10.10.10:FF:000116">
    <property type="entry name" value="DNA-directed RNA polymerase III subunit RPC6"/>
    <property type="match status" value="1"/>
</dbReference>
<dbReference type="InterPro" id="IPR007832">
    <property type="entry name" value="RNA_pol_Rpc34"/>
</dbReference>
<name>A0A8J2W9Q3_9CRUS</name>
<organism evidence="9 10">
    <name type="scientific">Daphnia galeata</name>
    <dbReference type="NCBI Taxonomy" id="27404"/>
    <lineage>
        <taxon>Eukaryota</taxon>
        <taxon>Metazoa</taxon>
        <taxon>Ecdysozoa</taxon>
        <taxon>Arthropoda</taxon>
        <taxon>Crustacea</taxon>
        <taxon>Branchiopoda</taxon>
        <taxon>Diplostraca</taxon>
        <taxon>Cladocera</taxon>
        <taxon>Anomopoda</taxon>
        <taxon>Daphniidae</taxon>
        <taxon>Daphnia</taxon>
    </lineage>
</organism>
<keyword evidence="3 7" id="KW-0240">DNA-directed RNA polymerase</keyword>
<evidence type="ECO:0000256" key="2">
    <source>
        <dbReference type="ARBA" id="ARBA00011038"/>
    </source>
</evidence>
<evidence type="ECO:0000313" key="10">
    <source>
        <dbReference type="Proteomes" id="UP000789390"/>
    </source>
</evidence>
<dbReference type="GO" id="GO:0005737">
    <property type="term" value="C:cytoplasm"/>
    <property type="evidence" value="ECO:0007669"/>
    <property type="project" value="UniProtKB-ARBA"/>
</dbReference>
<dbReference type="Proteomes" id="UP000789390">
    <property type="component" value="Unassembled WGS sequence"/>
</dbReference>
<feature type="region of interest" description="Disordered" evidence="8">
    <location>
        <begin position="1"/>
        <end position="21"/>
    </location>
</feature>
<comment type="subcellular location">
    <subcellularLocation>
        <location evidence="1 7">Nucleus</location>
    </subcellularLocation>
</comment>
<dbReference type="Pfam" id="PF05158">
    <property type="entry name" value="RNA_pol_Rpc34"/>
    <property type="match status" value="1"/>
</dbReference>
<keyword evidence="5 7" id="KW-0539">Nucleus</keyword>
<evidence type="ECO:0000256" key="1">
    <source>
        <dbReference type="ARBA" id="ARBA00004123"/>
    </source>
</evidence>
<dbReference type="InterPro" id="IPR036388">
    <property type="entry name" value="WH-like_DNA-bd_sf"/>
</dbReference>
<feature type="compositionally biased region" description="Polar residues" evidence="8">
    <location>
        <begin position="1"/>
        <end position="17"/>
    </location>
</feature>
<comment type="function">
    <text evidence="6 7">DNA-dependent RNA polymerase catalyzes the transcription of DNA into RNA using the four ribonucleoside triphosphates as substrates. Specific peripheric component of RNA polymerase III which synthesizes small RNAs, such as 5S rRNA and tRNAs.</text>
</comment>